<evidence type="ECO:0000256" key="3">
    <source>
        <dbReference type="ARBA" id="ARBA00009734"/>
    </source>
</evidence>
<feature type="compositionally biased region" description="Polar residues" evidence="8">
    <location>
        <begin position="1022"/>
        <end position="1040"/>
    </location>
</feature>
<gene>
    <name evidence="10" type="ORF">yc1106_08434</name>
</gene>
<accession>A0A9Q9DWN9</accession>
<comment type="function">
    <text evidence="1">Putative mitochondrial redox protein which could be involved in the reduction of small toxic molecules.</text>
</comment>
<organism evidence="10 11">
    <name type="scientific">Curvularia clavata</name>
    <dbReference type="NCBI Taxonomy" id="95742"/>
    <lineage>
        <taxon>Eukaryota</taxon>
        <taxon>Fungi</taxon>
        <taxon>Dikarya</taxon>
        <taxon>Ascomycota</taxon>
        <taxon>Pezizomycotina</taxon>
        <taxon>Dothideomycetes</taxon>
        <taxon>Pleosporomycetidae</taxon>
        <taxon>Pleosporales</taxon>
        <taxon>Pleosporineae</taxon>
        <taxon>Pleosporaceae</taxon>
        <taxon>Curvularia</taxon>
    </lineage>
</organism>
<feature type="compositionally biased region" description="Low complexity" evidence="8">
    <location>
        <begin position="147"/>
        <end position="158"/>
    </location>
</feature>
<dbReference type="SUPFAM" id="SSF52833">
    <property type="entry name" value="Thioredoxin-like"/>
    <property type="match status" value="1"/>
</dbReference>
<comment type="subcellular location">
    <subcellularLocation>
        <location evidence="2">Mitochondrion</location>
    </subcellularLocation>
</comment>
<feature type="region of interest" description="Disordered" evidence="8">
    <location>
        <begin position="1541"/>
        <end position="1574"/>
    </location>
</feature>
<dbReference type="GO" id="GO:0003723">
    <property type="term" value="F:RNA binding"/>
    <property type="evidence" value="ECO:0007669"/>
    <property type="project" value="UniProtKB-UniRule"/>
</dbReference>
<evidence type="ECO:0000256" key="8">
    <source>
        <dbReference type="SAM" id="MobiDB-lite"/>
    </source>
</evidence>
<evidence type="ECO:0000313" key="10">
    <source>
        <dbReference type="EMBL" id="USP81160.1"/>
    </source>
</evidence>
<dbReference type="InterPro" id="IPR012677">
    <property type="entry name" value="Nucleotide-bd_a/b_plait_sf"/>
</dbReference>
<dbReference type="InterPro" id="IPR036249">
    <property type="entry name" value="Thioredoxin-like_sf"/>
</dbReference>
<reference evidence="10" key="1">
    <citation type="submission" date="2021-12" db="EMBL/GenBank/DDBJ databases">
        <title>Curvularia clavata genome.</title>
        <authorList>
            <person name="Cao Y."/>
        </authorList>
    </citation>
    <scope>NUCLEOTIDE SEQUENCE</scope>
    <source>
        <strain evidence="10">Yc1106</strain>
    </source>
</reference>
<feature type="compositionally biased region" description="Low complexity" evidence="8">
    <location>
        <begin position="862"/>
        <end position="874"/>
    </location>
</feature>
<feature type="compositionally biased region" description="Basic and acidic residues" evidence="8">
    <location>
        <begin position="1307"/>
        <end position="1316"/>
    </location>
</feature>
<dbReference type="EMBL" id="CP089279">
    <property type="protein sequence ID" value="USP81160.1"/>
    <property type="molecule type" value="Genomic_DNA"/>
</dbReference>
<evidence type="ECO:0000256" key="4">
    <source>
        <dbReference type="ARBA" id="ARBA00022946"/>
    </source>
</evidence>
<feature type="region of interest" description="Disordered" evidence="8">
    <location>
        <begin position="862"/>
        <end position="960"/>
    </location>
</feature>
<sequence length="1574" mass="170810">MFKRLFGEHGAKNVVTLFHAPSNQASTRVLTLLKQANAQSVASATQDQASSHQAQNKAERTEFELDVTEAPPTTDQLKNILDYLGGPSAAGKVISGAESENDAMRRLKADAATFQRPLVVDWNQGKAVVGDNESEIMKLVRAIPKETGSAPTTSSTSGELATASAGQPHNAIATDMGKTTVESVQHATRDPRFGPGLRQGFFSTELGTQARRRLQLHLVPAVARSPYDAEAVVLAARYWQFKYKSEYTALIETPGSVADYLQGQCLCIFPNQGWTVDDLWDATDIHIDGRTFCEQMLTFIARDTWHAADRLAKDWARAYFQQVDFTGIHIGNVYDLNDPLSALDHIFVFGELNSFPRPFLWHVAFILITDWSNARLKNAPAFNTYQDQYLPVVAQRGNDEVKGSSVKITTSTGKKAALSSEHTARTDNIAVSGPDQSKLSSPPQRIAPHSSHPANDLQAHTRCTGLERMGTPSTTSPNIGAQGLKVHKGSRNLGSPAHSQPQGWIENESRTVPGPYPFPVPGMHQSQYGPPPIAVGPQMNASMIPSSAMGSYFVGPPVLTHPACPAQPMESGMMPRGHINYQMGAFRSSHMSPAHVNQQKEPQSLSMGDATNMYFSGFMRSQVVDPLAPMPRRLSQQNAGQLFDPYNGTSRKFSGGQVHNDLAKKGGASNFTAPQNRGRRSSTSSSARLVQGSHYYIPSTGSRIIESSNRRRLSEDDTSITGDSVYGCGHTWIGPKNTTVKELWIGDLPPDVRENELKQLFDKTVGITPLSISVKSNTVKGHVHAFANFASSADARAALTINQFDPRLRNGEVRPAISVPKRYYQKESFPAASSEYSRVVHPANGYAHGVVNVPLDGKSTATSAETETAAASDTVMYSPQDARSDLQKKPPTLQLEANNLKEATKPKEATDLTETKISELEKPKREDESPIKKTKCKAKKDSHTKKDPHVDTPNPNEKLEVDVLPTATIKNSKSSNEDDTNVQDVHSKLVHVESTSNAVQDMCHAANEKRQTIAEPLDQLAQLESPQSKDNVARSESSPTEMKMTVGSEPFQTPQHDETTASSVEAGKGAEDDASDDGAKNDTSFHSAPEVQPEATQMESEPETLDQSTDANHGIVIRTSEITHNSPLQDNLEPPATSEGPNIGTPRESNSDREKPTSASSNTEGNPEASGPRESYGQDKRIAADTAHIETSSVNQGAKMSAPVKGASTDAVKKCGVQQVQSLHPFATKSKAQAKKEKETKRKQQKKEEADRIAKAKADKADKVASSKKGKSCADPKPKTEMPTISATSSVVTDVHADSQATTSNTEKPEFEETKKSKGKSKAKAAKAQEEDKRISGSEKKRIDKSPAEAFTMITEKADKVETTNIPAVLKDSSAQTESFLSSPSSLAVPTPSPSQTGDTQPSTMVPCQSISRHSSISTIAGDMGGPNNTPSALPDNPETSDPSQDTCIGTTITQPENTLAETPKKTKSKKRTKKKKTPATEPSTTMEPDTNGEIPAHFPMDTHNYDPFTSQMTHIEAIQYHIEHDTTSYYATTNAIMEQQRLEREAKERKEQEREVTDASPQSGNDEQGGSSS</sequence>
<dbReference type="OrthoDB" id="3800936at2759"/>
<dbReference type="InterPro" id="IPR012882">
    <property type="entry name" value="Fmp46"/>
</dbReference>
<feature type="compositionally biased region" description="Basic residues" evidence="8">
    <location>
        <begin position="1466"/>
        <end position="1478"/>
    </location>
</feature>
<feature type="compositionally biased region" description="Basic and acidic residues" evidence="8">
    <location>
        <begin position="1541"/>
        <end position="1558"/>
    </location>
</feature>
<feature type="region of interest" description="Disordered" evidence="8">
    <location>
        <begin position="1002"/>
        <end position="1498"/>
    </location>
</feature>
<dbReference type="SUPFAM" id="SSF54928">
    <property type="entry name" value="RNA-binding domain, RBD"/>
    <property type="match status" value="1"/>
</dbReference>
<dbReference type="GO" id="GO:0005739">
    <property type="term" value="C:mitochondrion"/>
    <property type="evidence" value="ECO:0007669"/>
    <property type="project" value="UniProtKB-SubCell"/>
</dbReference>
<feature type="compositionally biased region" description="Basic and acidic residues" evidence="8">
    <location>
        <begin position="902"/>
        <end position="931"/>
    </location>
</feature>
<feature type="compositionally biased region" description="Basic and acidic residues" evidence="8">
    <location>
        <begin position="1234"/>
        <end position="1265"/>
    </location>
</feature>
<keyword evidence="11" id="KW-1185">Reference proteome</keyword>
<evidence type="ECO:0000256" key="1">
    <source>
        <dbReference type="ARBA" id="ARBA00002963"/>
    </source>
</evidence>
<evidence type="ECO:0000313" key="11">
    <source>
        <dbReference type="Proteomes" id="UP001056012"/>
    </source>
</evidence>
<dbReference type="Pfam" id="PF07955">
    <property type="entry name" value="DUF1687"/>
    <property type="match status" value="1"/>
</dbReference>
<evidence type="ECO:0000256" key="5">
    <source>
        <dbReference type="ARBA" id="ARBA00023002"/>
    </source>
</evidence>
<feature type="region of interest" description="Disordered" evidence="8">
    <location>
        <begin position="469"/>
        <end position="505"/>
    </location>
</feature>
<protein>
    <recommendedName>
        <fullName evidence="9">RRM domain-containing protein</fullName>
    </recommendedName>
</protein>
<feature type="compositionally biased region" description="Polar residues" evidence="8">
    <location>
        <begin position="1560"/>
        <end position="1574"/>
    </location>
</feature>
<proteinExistence type="inferred from homology"/>
<feature type="compositionally biased region" description="Polar residues" evidence="8">
    <location>
        <begin position="1094"/>
        <end position="1111"/>
    </location>
</feature>
<keyword evidence="4" id="KW-0809">Transit peptide</keyword>
<dbReference type="Pfam" id="PF00076">
    <property type="entry name" value="RRM_1"/>
    <property type="match status" value="1"/>
</dbReference>
<feature type="compositionally biased region" description="Polar residues" evidence="8">
    <location>
        <begin position="1427"/>
        <end position="1460"/>
    </location>
</feature>
<evidence type="ECO:0000256" key="7">
    <source>
        <dbReference type="PROSITE-ProRule" id="PRU00176"/>
    </source>
</evidence>
<dbReference type="Proteomes" id="UP001056012">
    <property type="component" value="Chromosome 6"/>
</dbReference>
<feature type="region of interest" description="Disordered" evidence="8">
    <location>
        <begin position="146"/>
        <end position="169"/>
    </location>
</feature>
<keyword evidence="7" id="KW-0694">RNA-binding</keyword>
<feature type="domain" description="RRM" evidence="9">
    <location>
        <begin position="741"/>
        <end position="818"/>
    </location>
</feature>
<dbReference type="InterPro" id="IPR000504">
    <property type="entry name" value="RRM_dom"/>
</dbReference>
<dbReference type="InterPro" id="IPR035979">
    <property type="entry name" value="RBD_domain_sf"/>
</dbReference>
<feature type="compositionally biased region" description="Polar residues" evidence="8">
    <location>
        <begin position="1120"/>
        <end position="1129"/>
    </location>
</feature>
<evidence type="ECO:0000256" key="6">
    <source>
        <dbReference type="ARBA" id="ARBA00023128"/>
    </source>
</evidence>
<evidence type="ECO:0000256" key="2">
    <source>
        <dbReference type="ARBA" id="ARBA00004173"/>
    </source>
</evidence>
<feature type="region of interest" description="Disordered" evidence="8">
    <location>
        <begin position="412"/>
        <end position="457"/>
    </location>
</feature>
<comment type="similarity">
    <text evidence="3">Belongs to the FMP46 family.</text>
</comment>
<dbReference type="Gene3D" id="3.30.70.330">
    <property type="match status" value="1"/>
</dbReference>
<feature type="compositionally biased region" description="Polar residues" evidence="8">
    <location>
        <begin position="434"/>
        <end position="443"/>
    </location>
</feature>
<dbReference type="VEuPathDB" id="FungiDB:yc1106_08434"/>
<dbReference type="PANTHER" id="PTHR28071:SF1">
    <property type="entry name" value="REDOX PROTEIN FMP46, MITOCHONDRIAL-RELATED"/>
    <property type="match status" value="1"/>
</dbReference>
<feature type="compositionally biased region" description="Polar residues" evidence="8">
    <location>
        <begin position="1283"/>
        <end position="1292"/>
    </location>
</feature>
<feature type="compositionally biased region" description="Basic and acidic residues" evidence="8">
    <location>
        <begin position="1327"/>
        <end position="1347"/>
    </location>
</feature>
<feature type="compositionally biased region" description="Polar residues" evidence="8">
    <location>
        <begin position="1373"/>
        <end position="1419"/>
    </location>
</feature>
<keyword evidence="5" id="KW-0560">Oxidoreductase</keyword>
<name>A0A9Q9DWN9_CURCL</name>
<dbReference type="PROSITE" id="PS50102">
    <property type="entry name" value="RRM"/>
    <property type="match status" value="1"/>
</dbReference>
<dbReference type="SMART" id="SM00360">
    <property type="entry name" value="RRM"/>
    <property type="match status" value="1"/>
</dbReference>
<feature type="region of interest" description="Disordered" evidence="8">
    <location>
        <begin position="657"/>
        <end position="692"/>
    </location>
</feature>
<feature type="compositionally biased region" description="Polar residues" evidence="8">
    <location>
        <begin position="1189"/>
        <end position="1198"/>
    </location>
</feature>
<dbReference type="Gene3D" id="3.40.30.10">
    <property type="entry name" value="Glutaredoxin"/>
    <property type="match status" value="1"/>
</dbReference>
<dbReference type="GO" id="GO:0016491">
    <property type="term" value="F:oxidoreductase activity"/>
    <property type="evidence" value="ECO:0007669"/>
    <property type="project" value="UniProtKB-KW"/>
</dbReference>
<dbReference type="PANTHER" id="PTHR28071">
    <property type="entry name" value="REDOX PROTEIN FMP46, MITOCHONDRIAL-RELATED"/>
    <property type="match status" value="1"/>
</dbReference>
<evidence type="ECO:0000259" key="9">
    <source>
        <dbReference type="PROSITE" id="PS50102"/>
    </source>
</evidence>
<feature type="compositionally biased region" description="Basic and acidic residues" evidence="8">
    <location>
        <begin position="939"/>
        <end position="950"/>
    </location>
</feature>
<keyword evidence="6" id="KW-0496">Mitochondrion</keyword>